<evidence type="ECO:0000313" key="5">
    <source>
        <dbReference type="EMBL" id="SHG32132.1"/>
    </source>
</evidence>
<dbReference type="Proteomes" id="UP000184089">
    <property type="component" value="Unassembled WGS sequence"/>
</dbReference>
<dbReference type="InterPro" id="IPR016181">
    <property type="entry name" value="Acyl_CoA_acyltransferase"/>
</dbReference>
<reference evidence="5" key="1">
    <citation type="submission" date="2016-11" db="EMBL/GenBank/DDBJ databases">
        <authorList>
            <person name="Varghese N."/>
            <person name="Submissions S."/>
        </authorList>
    </citation>
    <scope>NUCLEOTIDE SEQUENCE</scope>
    <source>
        <strain evidence="5">DSM 4029</strain>
    </source>
</reference>
<reference evidence="4 7" key="3">
    <citation type="journal article" date="2019" name="Nat. Med.">
        <title>A library of human gut bacterial isolates paired with longitudinal multiomics data enables mechanistic microbiome research.</title>
        <authorList>
            <person name="Poyet M."/>
            <person name="Groussin M."/>
            <person name="Gibbons S.M."/>
            <person name="Avila-Pacheco J."/>
            <person name="Jiang X."/>
            <person name="Kearney S.M."/>
            <person name="Perrotta A.R."/>
            <person name="Berdy B."/>
            <person name="Zhao S."/>
            <person name="Lieberman T.D."/>
            <person name="Swanson P.K."/>
            <person name="Smith M."/>
            <person name="Roesemann S."/>
            <person name="Alexander J.E."/>
            <person name="Rich S.A."/>
            <person name="Livny J."/>
            <person name="Vlamakis H."/>
            <person name="Clish C."/>
            <person name="Bullock K."/>
            <person name="Deik A."/>
            <person name="Scott J."/>
            <person name="Pierce K.A."/>
            <person name="Xavier R.J."/>
            <person name="Alm E.J."/>
        </authorList>
    </citation>
    <scope>NUCLEOTIDE SEQUENCE [LARGE SCALE GENOMIC DNA]</scope>
    <source>
        <strain evidence="4 7">BIOML-A2</strain>
    </source>
</reference>
<dbReference type="GO" id="GO:0016747">
    <property type="term" value="F:acyltransferase activity, transferring groups other than amino-acyl groups"/>
    <property type="evidence" value="ECO:0007669"/>
    <property type="project" value="InterPro"/>
</dbReference>
<accession>A0AAQ1RWJ9</accession>
<dbReference type="EMBL" id="WWVX01000008">
    <property type="protein sequence ID" value="MZL70393.1"/>
    <property type="molecule type" value="Genomic_DNA"/>
</dbReference>
<name>A0AAQ1RWJ9_9FIRM</name>
<dbReference type="Pfam" id="PF00583">
    <property type="entry name" value="Acetyltransf_1"/>
    <property type="match status" value="1"/>
</dbReference>
<dbReference type="SUPFAM" id="SSF55729">
    <property type="entry name" value="Acyl-CoA N-acyltransferases (Nat)"/>
    <property type="match status" value="1"/>
</dbReference>
<keyword evidence="1" id="KW-0808">Transferase</keyword>
<dbReference type="CDD" id="cd04301">
    <property type="entry name" value="NAT_SF"/>
    <property type="match status" value="1"/>
</dbReference>
<comment type="caution">
    <text evidence="5">The sequence shown here is derived from an EMBL/GenBank/DDBJ whole genome shotgun (WGS) entry which is preliminary data.</text>
</comment>
<keyword evidence="2" id="KW-0012">Acyltransferase</keyword>
<dbReference type="RefSeq" id="WP_021660216.1">
    <property type="nucleotide sequence ID" value="NZ_FQVY01000003.1"/>
</dbReference>
<keyword evidence="7" id="KW-1185">Reference proteome</keyword>
<evidence type="ECO:0000313" key="6">
    <source>
        <dbReference type="Proteomes" id="UP000184089"/>
    </source>
</evidence>
<evidence type="ECO:0000259" key="3">
    <source>
        <dbReference type="PROSITE" id="PS51186"/>
    </source>
</evidence>
<dbReference type="PANTHER" id="PTHR43420">
    <property type="entry name" value="ACETYLTRANSFERASE"/>
    <property type="match status" value="1"/>
</dbReference>
<organism evidence="5 6">
    <name type="scientific">Bittarella massiliensis</name>
    <name type="common">ex Durand et al. 2017</name>
    <dbReference type="NCBI Taxonomy" id="1720313"/>
    <lineage>
        <taxon>Bacteria</taxon>
        <taxon>Bacillati</taxon>
        <taxon>Bacillota</taxon>
        <taxon>Clostridia</taxon>
        <taxon>Eubacteriales</taxon>
        <taxon>Oscillospiraceae</taxon>
        <taxon>Bittarella (ex Durand et al. 2017)</taxon>
    </lineage>
</organism>
<dbReference type="Gene3D" id="3.40.630.30">
    <property type="match status" value="1"/>
</dbReference>
<proteinExistence type="predicted"/>
<gene>
    <name evidence="4" type="ORF">GT747_11575</name>
    <name evidence="5" type="ORF">SAMN05444424_2102</name>
</gene>
<evidence type="ECO:0000313" key="4">
    <source>
        <dbReference type="EMBL" id="MZL70393.1"/>
    </source>
</evidence>
<dbReference type="AlphaFoldDB" id="A0AAQ1RWJ9"/>
<protein>
    <submittedName>
        <fullName evidence="5">Acetyltransferase (GNAT) family protein</fullName>
    </submittedName>
    <submittedName>
        <fullName evidence="4">GNAT family N-acetyltransferase</fullName>
    </submittedName>
</protein>
<reference evidence="6" key="2">
    <citation type="submission" date="2016-11" db="EMBL/GenBank/DDBJ databases">
        <authorList>
            <person name="Jaros S."/>
            <person name="Januszkiewicz K."/>
            <person name="Wedrychowicz H."/>
        </authorList>
    </citation>
    <scope>NUCLEOTIDE SEQUENCE [LARGE SCALE GENOMIC DNA]</scope>
    <source>
        <strain evidence="6">DSM 4029</strain>
    </source>
</reference>
<evidence type="ECO:0000313" key="7">
    <source>
        <dbReference type="Proteomes" id="UP000474718"/>
    </source>
</evidence>
<dbReference type="EMBL" id="FQVY01000003">
    <property type="protein sequence ID" value="SHG32132.1"/>
    <property type="molecule type" value="Genomic_DNA"/>
</dbReference>
<dbReference type="Proteomes" id="UP000474718">
    <property type="component" value="Unassembled WGS sequence"/>
</dbReference>
<feature type="domain" description="N-acetyltransferase" evidence="3">
    <location>
        <begin position="1"/>
        <end position="164"/>
    </location>
</feature>
<dbReference type="PROSITE" id="PS51186">
    <property type="entry name" value="GNAT"/>
    <property type="match status" value="1"/>
</dbReference>
<dbReference type="InterPro" id="IPR050680">
    <property type="entry name" value="YpeA/RimI_acetyltransf"/>
</dbReference>
<evidence type="ECO:0000256" key="2">
    <source>
        <dbReference type="ARBA" id="ARBA00023315"/>
    </source>
</evidence>
<evidence type="ECO:0000256" key="1">
    <source>
        <dbReference type="ARBA" id="ARBA00022679"/>
    </source>
</evidence>
<dbReference type="InterPro" id="IPR000182">
    <property type="entry name" value="GNAT_dom"/>
</dbReference>
<sequence>MIVRPAADGDDRLAIGQVYVDSWRAAYRGLIPQAYLDGLDARNWLGVLDAPQRTSFLLLDGDIIADTCSCCPARNPEMAGWGEVVSLYLKPAYWGRGLGVPLLGAALDELAGQGYPSVYLWVLKGNLRAQAFYRRQGFAPSGARLEGEVGGQPVEEIQYTRPLA</sequence>